<dbReference type="Gene3D" id="3.40.525.10">
    <property type="entry name" value="CRAL-TRIO lipid binding domain"/>
    <property type="match status" value="1"/>
</dbReference>
<dbReference type="InterPro" id="IPR001936">
    <property type="entry name" value="RasGAP_dom"/>
</dbReference>
<dbReference type="SUPFAM" id="SSF48350">
    <property type="entry name" value="GTPase activation domain, GAP"/>
    <property type="match status" value="1"/>
</dbReference>
<dbReference type="InterPro" id="IPR016024">
    <property type="entry name" value="ARM-type_fold"/>
</dbReference>
<dbReference type="Pfam" id="PF00616">
    <property type="entry name" value="RasGAP"/>
    <property type="match status" value="1"/>
</dbReference>
<dbReference type="Proteomes" id="UP001234581">
    <property type="component" value="Unassembled WGS sequence"/>
</dbReference>
<gene>
    <name evidence="5" type="ORF">O0I10_008635</name>
</gene>
<keyword evidence="6" id="KW-1185">Reference proteome</keyword>
<dbReference type="RefSeq" id="XP_058340662.1">
    <property type="nucleotide sequence ID" value="XM_058488637.1"/>
</dbReference>
<evidence type="ECO:0000256" key="2">
    <source>
        <dbReference type="ARBA" id="ARBA00022553"/>
    </source>
</evidence>
<feature type="domain" description="Ras-GAP" evidence="4">
    <location>
        <begin position="1441"/>
        <end position="1637"/>
    </location>
</feature>
<organism evidence="5 6">
    <name type="scientific">Lichtheimia ornata</name>
    <dbReference type="NCBI Taxonomy" id="688661"/>
    <lineage>
        <taxon>Eukaryota</taxon>
        <taxon>Fungi</taxon>
        <taxon>Fungi incertae sedis</taxon>
        <taxon>Mucoromycota</taxon>
        <taxon>Mucoromycotina</taxon>
        <taxon>Mucoromycetes</taxon>
        <taxon>Mucorales</taxon>
        <taxon>Lichtheimiaceae</taxon>
        <taxon>Lichtheimia</taxon>
    </lineage>
</organism>
<feature type="region of interest" description="Disordered" evidence="3">
    <location>
        <begin position="1055"/>
        <end position="1076"/>
    </location>
</feature>
<dbReference type="CDD" id="cd00170">
    <property type="entry name" value="SEC14"/>
    <property type="match status" value="1"/>
</dbReference>
<reference evidence="5 6" key="1">
    <citation type="submission" date="2023-03" db="EMBL/GenBank/DDBJ databases">
        <title>Genome sequence of Lichtheimia ornata CBS 291.66.</title>
        <authorList>
            <person name="Mohabir J.T."/>
            <person name="Shea T.P."/>
            <person name="Kurbessoian T."/>
            <person name="Berby B."/>
            <person name="Fontaine J."/>
            <person name="Livny J."/>
            <person name="Gnirke A."/>
            <person name="Stajich J.E."/>
            <person name="Cuomo C.A."/>
        </authorList>
    </citation>
    <scope>NUCLEOTIDE SEQUENCE [LARGE SCALE GENOMIC DNA]</scope>
    <source>
        <strain evidence="5">CBS 291.66</strain>
    </source>
</reference>
<dbReference type="PANTHER" id="PTHR10194:SF142">
    <property type="entry name" value="NEUROFIBROMIN"/>
    <property type="match status" value="1"/>
</dbReference>
<feature type="region of interest" description="Disordered" evidence="3">
    <location>
        <begin position="166"/>
        <end position="231"/>
    </location>
</feature>
<accession>A0AAD7UY75</accession>
<dbReference type="InterPro" id="IPR008936">
    <property type="entry name" value="Rho_GTPase_activation_prot"/>
</dbReference>
<protein>
    <recommendedName>
        <fullName evidence="4">Ras-GAP domain-containing protein</fullName>
    </recommendedName>
</protein>
<feature type="compositionally biased region" description="Polar residues" evidence="3">
    <location>
        <begin position="112"/>
        <end position="128"/>
    </location>
</feature>
<feature type="region of interest" description="Disordered" evidence="3">
    <location>
        <begin position="110"/>
        <end position="145"/>
    </location>
</feature>
<dbReference type="InterPro" id="IPR039360">
    <property type="entry name" value="Ras_GTPase"/>
</dbReference>
<comment type="caution">
    <text evidence="5">The sequence shown here is derived from an EMBL/GenBank/DDBJ whole genome shotgun (WGS) entry which is preliminary data.</text>
</comment>
<feature type="compositionally biased region" description="Low complexity" evidence="3">
    <location>
        <begin position="981"/>
        <end position="1003"/>
    </location>
</feature>
<dbReference type="GO" id="GO:0005096">
    <property type="term" value="F:GTPase activator activity"/>
    <property type="evidence" value="ECO:0007669"/>
    <property type="project" value="UniProtKB-KW"/>
</dbReference>
<dbReference type="EMBL" id="JARTCD010000046">
    <property type="protein sequence ID" value="KAJ8655749.1"/>
    <property type="molecule type" value="Genomic_DNA"/>
</dbReference>
<dbReference type="InterPro" id="IPR036865">
    <property type="entry name" value="CRAL-TRIO_dom_sf"/>
</dbReference>
<dbReference type="Pfam" id="PF13716">
    <property type="entry name" value="CRAL_TRIO_2"/>
    <property type="match status" value="1"/>
</dbReference>
<evidence type="ECO:0000256" key="3">
    <source>
        <dbReference type="SAM" id="MobiDB-lite"/>
    </source>
</evidence>
<feature type="compositionally biased region" description="Low complexity" evidence="3">
    <location>
        <begin position="136"/>
        <end position="145"/>
    </location>
</feature>
<evidence type="ECO:0000313" key="6">
    <source>
        <dbReference type="Proteomes" id="UP001234581"/>
    </source>
</evidence>
<dbReference type="PANTHER" id="PTHR10194">
    <property type="entry name" value="RAS GTPASE-ACTIVATING PROTEINS"/>
    <property type="match status" value="1"/>
</dbReference>
<dbReference type="Gene3D" id="2.30.29.30">
    <property type="entry name" value="Pleckstrin-homology domain (PH domain)/Phosphotyrosine-binding domain (PTB)"/>
    <property type="match status" value="1"/>
</dbReference>
<feature type="region of interest" description="Disordered" evidence="3">
    <location>
        <begin position="1713"/>
        <end position="1732"/>
    </location>
</feature>
<name>A0AAD7UY75_9FUNG</name>
<dbReference type="Gene3D" id="1.10.506.10">
    <property type="entry name" value="GTPase Activation - p120gap, domain 1"/>
    <property type="match status" value="2"/>
</dbReference>
<dbReference type="InterPro" id="IPR001251">
    <property type="entry name" value="CRAL-TRIO_dom"/>
</dbReference>
<evidence type="ECO:0000313" key="5">
    <source>
        <dbReference type="EMBL" id="KAJ8655749.1"/>
    </source>
</evidence>
<feature type="compositionally biased region" description="Acidic residues" evidence="3">
    <location>
        <begin position="202"/>
        <end position="215"/>
    </location>
</feature>
<dbReference type="SUPFAM" id="SSF48371">
    <property type="entry name" value="ARM repeat"/>
    <property type="match status" value="2"/>
</dbReference>
<dbReference type="GeneID" id="83216042"/>
<feature type="compositionally biased region" description="Basic and acidic residues" evidence="3">
    <location>
        <begin position="956"/>
        <end position="966"/>
    </location>
</feature>
<dbReference type="PROSITE" id="PS50018">
    <property type="entry name" value="RAS_GTPASE_ACTIV_2"/>
    <property type="match status" value="1"/>
</dbReference>
<proteinExistence type="predicted"/>
<evidence type="ECO:0000259" key="4">
    <source>
        <dbReference type="PROSITE" id="PS50018"/>
    </source>
</evidence>
<dbReference type="PROSITE" id="PS00509">
    <property type="entry name" value="RAS_GTPASE_ACTIV_1"/>
    <property type="match status" value="1"/>
</dbReference>
<dbReference type="SUPFAM" id="SSF52087">
    <property type="entry name" value="CRAL/TRIO domain"/>
    <property type="match status" value="1"/>
</dbReference>
<dbReference type="SMART" id="SM00323">
    <property type="entry name" value="RasGAP"/>
    <property type="match status" value="1"/>
</dbReference>
<feature type="compositionally biased region" description="Low complexity" evidence="3">
    <location>
        <begin position="1716"/>
        <end position="1732"/>
    </location>
</feature>
<dbReference type="InterPro" id="IPR023152">
    <property type="entry name" value="RasGAP_CS"/>
</dbReference>
<feature type="region of interest" description="Disordered" evidence="3">
    <location>
        <begin position="941"/>
        <end position="1023"/>
    </location>
</feature>
<keyword evidence="2" id="KW-0597">Phosphoprotein</keyword>
<keyword evidence="1" id="KW-0343">GTPase activation</keyword>
<evidence type="ECO:0000256" key="1">
    <source>
        <dbReference type="ARBA" id="ARBA00022468"/>
    </source>
</evidence>
<sequence length="2863" mass="319430">MRSNTKLIVSLINRVAVRLPINSGRKIESLEQDPIVQQTVAAIIELSRYKLSTIANSLGTVLENVSKSYQTPTSPLEQHIPLDVLQSQLFVLRLLSACMQHHWKTYRERSIRNSNGGDTSSGSMTSQSMRRRPTDASNTAEAMAAASATGAMSSIAEGREFLEAPVSSGYGRSKSPNNNNNNNDNRRSVSSITALDNHDPDDSQDEDEEDEEDDSTHDQRHNNNSRMIDPPPLDEALVTYLLALIGRFLYQSHLIEEANDQYTSTPSEYPIDTLSPAISGHMDQKTLSITLDIYKTAGRVLYYVSASNWSTYYAKIKNAVHILGAMGEGSELNPPEIRMLEFSCLNRQRVQIVLSELSSYFLQMKRQGKLLFSKMMRKAIWRWIETYPEEFDELCASNNRLVAGSEILFDMCNSAADNPRKKAILWPVQTILLVLSQDLLLQAFLDNPSLQNRRTSFLSMLRKSLKTTKTADIAAICYVDLCKAATYVPPTEDSVLRHIAADIEDDLREKVWDFSRNIAADIATAASLGYIINHQVLVTDYILARIRLDPDNTLQHLIPQCLEESVPLIFKLAFVKACLEIARDENRLPWNPCLRSLYKYICSPLRKLFLQTMNAELNASGKDTSSILNIAQQPVTPIPSSTTAAVAAGAAAAQSPPPGPRRVGTSPEGRAIIFRSGAQHRIELLQDLLRLFRVDPLLVLLRRNDNDPTIDETAAVMTAMATLFQHHPDQGIRQSIHECLAKLHVPENITQWGPDRYVMVNFWRVSSKVVFILAKQILDNKQGEEGLKSLLNLLMKLFVARNTFLEGQQHRVTEGADTRERLQASVALEIALLVSLCWPVPDVCSDAIKCLGYLCEEAHLVGDDEEPPQQNQITLLCNLPVYSGLASEDSVFLGRKVQQKRIRKYMRLITQHTPGTLAAWEETWKRWKMLTQLLAASNAARVAAAQASHHHHHHHHDDDDNDHHSGQDVSPGMTPKKVVKSTKATTSGTSSSSSSTSPQPTAVKTAGSSAPVPGTTNASNHGVRIEMDDEKQTLWQNYTGFLAALGGCCLMTPTVPSKGSSSNSDRRRQSASSSASSEPAMLVDGFIAEMTNLLVSDNVFIREGVKEILGSDLSPTLYAILFRHLEKTMARCFNHEREAIPSARNTLFVEQAVLVLKLILDRLVDPNDCLLSIEFSTLVRQFAHYLNKLPASSFHVLRIKIKMCHLVETIMTKKEKIIIREEMRLRNKLLELMVEWTSDFALQKADSKSSHLMQDVAQSEKLHRDLDQACLKAIVALLQHLPLQPSEPLRDADSNQVKSKLFYKYFTFFLKLLNRCRLNEIELNNATVIKNNKEVLTASKPPENYQDLSPLKDSTILAMSNLLSANVDAGLKYSLAMGYHEDTRTRAAFMQVLTNILNQGTEFETLAENVMADRFEKLVDMVVEADMDVVMALCDVCPATEAAGLAETLLAVFESRDHVVPLLQAAIDKEILSTEQEATLFRSTTMSTRLLSTYAKSVCVDYVRITLQPAMEAINALPDDQTTWELDPQKLGPSDDLMRNKQNVIRATEILLNAICASASHAPPSFREELSLIGSAVYKRYSEAKNTAIGSFVFLRLFGPAIVTPDSAGLSKQATPRNKDVRKLLLQATRVMQNLANNVLFGVKETHMIVLNDFVTDNIYKVTSFLREISTAVQPRDQKNVALAHMDQKGHNRLHRYLYENIERMSRELATRKAKSNNNNNNGNKSSAATTTNQQSLLEWKKTLDKLSTLIAQIGRPSDLADNELSFSRNYAITNSNHDYSEFIRRNSHRDVSPISSKNIFYHAGVSKGGRPVFYLITRNVDAETCDFELLIYYMLRVLEPHLNRPFELLFDLTRFNASHAIPTHWLTQFFQLIFTEMNDYLVAVHLYNCNSFTQRYIAKLPREIVNRLVKRAQFAITLAELHERIAPSEVHLPKETIDLERAPHTTFSPVTRMVNLKSSSVPVIVKVGQEHLQLITVRKQEVYLPLHTIFNDVYHISDIDDMEPLPNTKHEHGGGELVIKYDHGKSSMVLSASKRDAILALLRYNKNRYEASKPGGPNERAIRPNDVPGRLLNMSLLNIGSDDPGLRLAAYNLLYALSLTFRFDVGNQLLNTRDLCIPANSTDFIVSISESLASTEQYLTLEFLNECLVGFNKSSELMRQLCLAYMAPWLRNMALFSRATPDDNNKNLAKTKDILRLLIELTVTRSDMYKHVQAKVWKTLAKVDDMINLIIDAFVQYSVEHGVGSPQAEVMADTIVTMSSISVRGKVISRLRRVIQHTSLRPCRSLTEHPAWAEIAVLLRFVLMLSFNNIGPGKPYLPEIFHIVTMLVGTGPTLIRASIHELVVNMIHTLCTGMPQSDENIKKLHFVLNDLCDSKNRVYFGLTKPHANAFTITQETMTDVADTVNLSSLESIIRLLLEAVNIGAPSVDVANMWRARWMGLVASTAFQFNPAIQPRSFVVLGCLAQDEVDDDLIYQVLVALRGALAIFNESDSSLIVSIMMCLSNVIDNLPPDSRYLQPLFWLAISLVQMGHPAIFAPAAEFLQSVLRALDAHKVFAYRPVMDVLMDARVPLGDIAKELDAISGVSFETHFSFAVAGVLLKGMQHHSSSHYHNNSSYNKDVVFQCLTTFLEIDCKKSLEQNMVEARTLGYLAGLLPLAAKNNALRELLRLACINDVDQLDAAAAATAANVEAGNAVAMIASGAALTTTTNGAFVGSSPLQHVRLFDALEIPDNTTALLLVSLLVALLNTAENESERLFLYSFLAEAAVSIPEVFALVYEALLPKMNQIVVSGQNYAVIDAVKSILITACSEPAFNHSLSRRSQRAYLDELGFPALGDPTLGAGKVNIARNAQLASKLLERITE</sequence>
<dbReference type="InterPro" id="IPR011993">
    <property type="entry name" value="PH-like_dom_sf"/>
</dbReference>